<gene>
    <name evidence="2" type="ORF">FHX47_001719</name>
</gene>
<evidence type="ECO:0000313" key="2">
    <source>
        <dbReference type="EMBL" id="MBB3668090.1"/>
    </source>
</evidence>
<reference evidence="2 3" key="1">
    <citation type="submission" date="2020-08" db="EMBL/GenBank/DDBJ databases">
        <title>Sequencing the genomes of 1000 actinobacteria strains.</title>
        <authorList>
            <person name="Klenk H.-P."/>
        </authorList>
    </citation>
    <scope>NUCLEOTIDE SEQUENCE [LARGE SCALE GENOMIC DNA]</scope>
    <source>
        <strain evidence="2 3">DSM 28238</strain>
    </source>
</reference>
<dbReference type="AlphaFoldDB" id="A0A7W5XLF9"/>
<dbReference type="RefSeq" id="WP_183358511.1">
    <property type="nucleotide sequence ID" value="NZ_BAABKR010000001.1"/>
</dbReference>
<feature type="region of interest" description="Disordered" evidence="1">
    <location>
        <begin position="80"/>
        <end position="130"/>
    </location>
</feature>
<dbReference type="EMBL" id="JACIBT010000007">
    <property type="protein sequence ID" value="MBB3668090.1"/>
    <property type="molecule type" value="Genomic_DNA"/>
</dbReference>
<keyword evidence="3" id="KW-1185">Reference proteome</keyword>
<feature type="compositionally biased region" description="Polar residues" evidence="1">
    <location>
        <begin position="109"/>
        <end position="119"/>
    </location>
</feature>
<comment type="caution">
    <text evidence="2">The sequence shown here is derived from an EMBL/GenBank/DDBJ whole genome shotgun (WGS) entry which is preliminary data.</text>
</comment>
<evidence type="ECO:0000313" key="3">
    <source>
        <dbReference type="Proteomes" id="UP000547528"/>
    </source>
</evidence>
<organism evidence="2 3">
    <name type="scientific">Garicola koreensis</name>
    <dbReference type="NCBI Taxonomy" id="1262554"/>
    <lineage>
        <taxon>Bacteria</taxon>
        <taxon>Bacillati</taxon>
        <taxon>Actinomycetota</taxon>
        <taxon>Actinomycetes</taxon>
        <taxon>Micrococcales</taxon>
        <taxon>Micrococcaceae</taxon>
        <taxon>Garicola</taxon>
    </lineage>
</organism>
<name>A0A7W5XLF9_9MICC</name>
<proteinExistence type="predicted"/>
<accession>A0A7W5XLF9</accession>
<evidence type="ECO:0000256" key="1">
    <source>
        <dbReference type="SAM" id="MobiDB-lite"/>
    </source>
</evidence>
<protein>
    <submittedName>
        <fullName evidence="2">ElaB/YqjD/DUF883 family membrane-anchored ribosome-binding protein</fullName>
    </submittedName>
</protein>
<sequence length="130" mass="14027">MGLLSLGTGVAIGYVIGTKTGRKTFDASFDNVRKNAEETWNRPDVQEFVEKTTESTYQLRQDLADGAKRAVAVASDAVKRAEQKVNEATDEFVSPETETTYDGDVVSDPAQSTESSGADWSNEGGSDPRT</sequence>
<dbReference type="Proteomes" id="UP000547528">
    <property type="component" value="Unassembled WGS sequence"/>
</dbReference>